<keyword evidence="3" id="KW-1185">Reference proteome</keyword>
<feature type="region of interest" description="Disordered" evidence="1">
    <location>
        <begin position="1"/>
        <end position="55"/>
    </location>
</feature>
<dbReference type="EMBL" id="JADKPO010000025">
    <property type="protein sequence ID" value="MBF4769468.1"/>
    <property type="molecule type" value="Genomic_DNA"/>
</dbReference>
<gene>
    <name evidence="2" type="ORF">ISU10_16995</name>
</gene>
<dbReference type="AlphaFoldDB" id="A0A930YJR9"/>
<dbReference type="Proteomes" id="UP000660668">
    <property type="component" value="Unassembled WGS sequence"/>
</dbReference>
<reference evidence="2" key="1">
    <citation type="submission" date="2020-11" db="EMBL/GenBank/DDBJ databases">
        <title>Nocardioides cynanchi sp. nov., isolated from soil of rhizosphere of Cynanchum wilfordii.</title>
        <authorList>
            <person name="Lee J.-S."/>
            <person name="Suh M.K."/>
            <person name="Kim J.-S."/>
        </authorList>
    </citation>
    <scope>NUCLEOTIDE SEQUENCE</scope>
    <source>
        <strain evidence="2">KCTC 19276</strain>
    </source>
</reference>
<evidence type="ECO:0000256" key="1">
    <source>
        <dbReference type="SAM" id="MobiDB-lite"/>
    </source>
</evidence>
<evidence type="ECO:0000313" key="2">
    <source>
        <dbReference type="EMBL" id="MBF4769468.1"/>
    </source>
</evidence>
<evidence type="ECO:0000313" key="3">
    <source>
        <dbReference type="Proteomes" id="UP000660668"/>
    </source>
</evidence>
<name>A0A930YJR9_9ACTN</name>
<feature type="compositionally biased region" description="Basic and acidic residues" evidence="1">
    <location>
        <begin position="29"/>
        <end position="47"/>
    </location>
</feature>
<proteinExistence type="predicted"/>
<sequence length="55" mass="6047">MDSIKEALGGDNDDQAMPPAHVRPLMQARHVDRDAPPERMEDADRITGGKHRLAG</sequence>
<accession>A0A930YJR9</accession>
<dbReference type="RefSeq" id="WP_194697609.1">
    <property type="nucleotide sequence ID" value="NZ_JADKPO010000025.1"/>
</dbReference>
<protein>
    <submittedName>
        <fullName evidence="2">Uncharacterized protein</fullName>
    </submittedName>
</protein>
<organism evidence="2 3">
    <name type="scientific">Nocardioides agariphilus</name>
    <dbReference type="NCBI Taxonomy" id="433664"/>
    <lineage>
        <taxon>Bacteria</taxon>
        <taxon>Bacillati</taxon>
        <taxon>Actinomycetota</taxon>
        <taxon>Actinomycetes</taxon>
        <taxon>Propionibacteriales</taxon>
        <taxon>Nocardioidaceae</taxon>
        <taxon>Nocardioides</taxon>
    </lineage>
</organism>
<comment type="caution">
    <text evidence="2">The sequence shown here is derived from an EMBL/GenBank/DDBJ whole genome shotgun (WGS) entry which is preliminary data.</text>
</comment>